<dbReference type="PANTHER" id="PTHR23132:SF25">
    <property type="entry name" value="D-ALANINE--D-ALANINE LIGASE A"/>
    <property type="match status" value="1"/>
</dbReference>
<accession>A0A4P6F1Y5</accession>
<evidence type="ECO:0000256" key="7">
    <source>
        <dbReference type="ARBA" id="ARBA00022490"/>
    </source>
</evidence>
<dbReference type="GO" id="GO:0009252">
    <property type="term" value="P:peptidoglycan biosynthetic process"/>
    <property type="evidence" value="ECO:0007669"/>
    <property type="project" value="UniProtKB-UniRule"/>
</dbReference>
<evidence type="ECO:0000256" key="3">
    <source>
        <dbReference type="ARBA" id="ARBA00004496"/>
    </source>
</evidence>
<name>A0A4P6F1Y5_9BACL</name>
<dbReference type="PROSITE" id="PS00844">
    <property type="entry name" value="DALA_DALA_LIGASE_2"/>
    <property type="match status" value="1"/>
</dbReference>
<evidence type="ECO:0000256" key="14">
    <source>
        <dbReference type="ARBA" id="ARBA00022984"/>
    </source>
</evidence>
<evidence type="ECO:0000256" key="11">
    <source>
        <dbReference type="ARBA" id="ARBA00022840"/>
    </source>
</evidence>
<evidence type="ECO:0000259" key="27">
    <source>
        <dbReference type="PROSITE" id="PS50975"/>
    </source>
</evidence>
<evidence type="ECO:0000256" key="10">
    <source>
        <dbReference type="ARBA" id="ARBA00022741"/>
    </source>
</evidence>
<evidence type="ECO:0000256" key="15">
    <source>
        <dbReference type="ARBA" id="ARBA00023211"/>
    </source>
</evidence>
<dbReference type="PROSITE" id="PS00843">
    <property type="entry name" value="DALA_DALA_LIGASE_1"/>
    <property type="match status" value="1"/>
</dbReference>
<keyword evidence="8 22" id="KW-0436">Ligase</keyword>
<comment type="pathway">
    <text evidence="4 22">Cell wall biogenesis; peptidoglycan biosynthesis.</text>
</comment>
<evidence type="ECO:0000256" key="9">
    <source>
        <dbReference type="ARBA" id="ARBA00022723"/>
    </source>
</evidence>
<dbReference type="KEGG" id="pprt:ET464_12400"/>
<comment type="catalytic activity">
    <reaction evidence="17 22">
        <text>2 D-alanine + ATP = D-alanyl-D-alanine + ADP + phosphate + H(+)</text>
        <dbReference type="Rhea" id="RHEA:11224"/>
        <dbReference type="ChEBI" id="CHEBI:15378"/>
        <dbReference type="ChEBI" id="CHEBI:30616"/>
        <dbReference type="ChEBI" id="CHEBI:43474"/>
        <dbReference type="ChEBI" id="CHEBI:57416"/>
        <dbReference type="ChEBI" id="CHEBI:57822"/>
        <dbReference type="ChEBI" id="CHEBI:456216"/>
        <dbReference type="EC" id="6.3.2.4"/>
    </reaction>
</comment>
<proteinExistence type="inferred from homology"/>
<dbReference type="GO" id="GO:0005829">
    <property type="term" value="C:cytosol"/>
    <property type="evidence" value="ECO:0007669"/>
    <property type="project" value="TreeGrafter"/>
</dbReference>
<feature type="active site" evidence="23">
    <location>
        <position position="17"/>
    </location>
</feature>
<dbReference type="Pfam" id="PF01820">
    <property type="entry name" value="Dala_Dala_lig_N"/>
    <property type="match status" value="1"/>
</dbReference>
<evidence type="ECO:0000256" key="19">
    <source>
        <dbReference type="ARBA" id="ARBA00068427"/>
    </source>
</evidence>
<dbReference type="EMBL" id="CP035492">
    <property type="protein sequence ID" value="QAY67077.1"/>
    <property type="molecule type" value="Genomic_DNA"/>
</dbReference>
<evidence type="ECO:0000256" key="16">
    <source>
        <dbReference type="ARBA" id="ARBA00023316"/>
    </source>
</evidence>
<evidence type="ECO:0000256" key="24">
    <source>
        <dbReference type="PIRSR" id="PIRSR039102-2"/>
    </source>
</evidence>
<feature type="domain" description="ATP-grasp" evidence="27">
    <location>
        <begin position="147"/>
        <end position="353"/>
    </location>
</feature>
<keyword evidence="9 25" id="KW-0479">Metal-binding</keyword>
<dbReference type="InterPro" id="IPR016185">
    <property type="entry name" value="PreATP-grasp_dom_sf"/>
</dbReference>
<dbReference type="InterPro" id="IPR011761">
    <property type="entry name" value="ATP-grasp"/>
</dbReference>
<feature type="binding site" evidence="25">
    <location>
        <position position="320"/>
    </location>
    <ligand>
        <name>Mg(2+)</name>
        <dbReference type="ChEBI" id="CHEBI:18420"/>
        <label>1</label>
    </ligand>
</feature>
<evidence type="ECO:0000256" key="4">
    <source>
        <dbReference type="ARBA" id="ARBA00004752"/>
    </source>
</evidence>
<evidence type="ECO:0000256" key="17">
    <source>
        <dbReference type="ARBA" id="ARBA00047614"/>
    </source>
</evidence>
<feature type="binding site" evidence="24">
    <location>
        <begin position="196"/>
        <end position="197"/>
    </location>
    <ligand>
        <name>ATP</name>
        <dbReference type="ChEBI" id="CHEBI:30616"/>
    </ligand>
</feature>
<evidence type="ECO:0000313" key="29">
    <source>
        <dbReference type="Proteomes" id="UP000293568"/>
    </source>
</evidence>
<comment type="cofactor">
    <cofactor evidence="1">
        <name>Mn(2+)</name>
        <dbReference type="ChEBI" id="CHEBI:29035"/>
    </cofactor>
</comment>
<dbReference type="InterPro" id="IPR000291">
    <property type="entry name" value="D-Ala_lig_Van_CS"/>
</dbReference>
<comment type="subcellular location">
    <subcellularLocation>
        <location evidence="3 22">Cytoplasm</location>
    </subcellularLocation>
</comment>
<evidence type="ECO:0000256" key="25">
    <source>
        <dbReference type="PIRSR" id="PIRSR039102-3"/>
    </source>
</evidence>
<keyword evidence="12 25" id="KW-0460">Magnesium</keyword>
<evidence type="ECO:0000256" key="21">
    <source>
        <dbReference type="ARBA" id="ARBA00077154"/>
    </source>
</evidence>
<protein>
    <recommendedName>
        <fullName evidence="19 22">D-alanine--D-alanine ligase</fullName>
        <ecNumber evidence="6 22">6.3.2.4</ecNumber>
    </recommendedName>
    <alternativeName>
        <fullName evidence="21 22">D-Ala-D-Ala ligase</fullName>
    </alternativeName>
    <alternativeName>
        <fullName evidence="20 22">D-alanylalanine synthetase</fullName>
    </alternativeName>
</protein>
<feature type="active site" evidence="23">
    <location>
        <position position="196"/>
    </location>
</feature>
<dbReference type="PIRSF" id="PIRSF039102">
    <property type="entry name" value="Ddl/VanB"/>
    <property type="match status" value="1"/>
</dbReference>
<evidence type="ECO:0000256" key="5">
    <source>
        <dbReference type="ARBA" id="ARBA00010871"/>
    </source>
</evidence>
<dbReference type="InterPro" id="IPR011127">
    <property type="entry name" value="Dala_Dala_lig_N"/>
</dbReference>
<keyword evidence="10 24" id="KW-0547">Nucleotide-binding</keyword>
<dbReference type="GO" id="GO:0008360">
    <property type="term" value="P:regulation of cell shape"/>
    <property type="evidence" value="ECO:0007669"/>
    <property type="project" value="UniProtKB-KW"/>
</dbReference>
<comment type="similarity">
    <text evidence="5 22">Belongs to the D-alanine--D-alanine ligase family.</text>
</comment>
<dbReference type="SUPFAM" id="SSF52440">
    <property type="entry name" value="PreATP-grasp domain"/>
    <property type="match status" value="1"/>
</dbReference>
<dbReference type="GO" id="GO:0046872">
    <property type="term" value="F:metal ion binding"/>
    <property type="evidence" value="ECO:0007669"/>
    <property type="project" value="UniProtKB-KW"/>
</dbReference>
<evidence type="ECO:0000256" key="20">
    <source>
        <dbReference type="ARBA" id="ARBA00076288"/>
    </source>
</evidence>
<dbReference type="NCBIfam" id="NF002378">
    <property type="entry name" value="PRK01372.1"/>
    <property type="match status" value="1"/>
</dbReference>
<dbReference type="PROSITE" id="PS50975">
    <property type="entry name" value="ATP_GRASP"/>
    <property type="match status" value="1"/>
</dbReference>
<keyword evidence="7 22" id="KW-0963">Cytoplasm</keyword>
<dbReference type="GO" id="GO:0005524">
    <property type="term" value="F:ATP binding"/>
    <property type="evidence" value="ECO:0007669"/>
    <property type="project" value="UniProtKB-UniRule"/>
</dbReference>
<gene>
    <name evidence="22" type="primary">ddl</name>
    <name evidence="28" type="ORF">ET464_12400</name>
</gene>
<dbReference type="Proteomes" id="UP000293568">
    <property type="component" value="Chromosome"/>
</dbReference>
<feature type="binding site" evidence="25">
    <location>
        <position position="322"/>
    </location>
    <ligand>
        <name>Mg(2+)</name>
        <dbReference type="ChEBI" id="CHEBI:18420"/>
        <label>2</label>
    </ligand>
</feature>
<feature type="binding site" evidence="24">
    <location>
        <begin position="188"/>
        <end position="190"/>
    </location>
    <ligand>
        <name>ATP</name>
        <dbReference type="ChEBI" id="CHEBI:30616"/>
    </ligand>
</feature>
<keyword evidence="15 25" id="KW-0464">Manganese</keyword>
<evidence type="ECO:0000313" key="28">
    <source>
        <dbReference type="EMBL" id="QAY67077.1"/>
    </source>
</evidence>
<keyword evidence="14 22" id="KW-0573">Peptidoglycan synthesis</keyword>
<dbReference type="RefSeq" id="WP_129441322.1">
    <property type="nucleotide sequence ID" value="NZ_CP035492.1"/>
</dbReference>
<feature type="binding site" evidence="24">
    <location>
        <position position="143"/>
    </location>
    <ligand>
        <name>ATP</name>
        <dbReference type="ChEBI" id="CHEBI:30616"/>
    </ligand>
</feature>
<keyword evidence="13 22" id="KW-0133">Cell shape</keyword>
<dbReference type="Gene3D" id="3.30.1490.20">
    <property type="entry name" value="ATP-grasp fold, A domain"/>
    <property type="match status" value="1"/>
</dbReference>
<dbReference type="GO" id="GO:0008716">
    <property type="term" value="F:D-alanine-D-alanine ligase activity"/>
    <property type="evidence" value="ECO:0007669"/>
    <property type="project" value="UniProtKB-UniRule"/>
</dbReference>
<dbReference type="AlphaFoldDB" id="A0A4P6F1Y5"/>
<evidence type="ECO:0000256" key="6">
    <source>
        <dbReference type="ARBA" id="ARBA00012216"/>
    </source>
</evidence>
<dbReference type="PANTHER" id="PTHR23132">
    <property type="entry name" value="D-ALANINE--D-ALANINE LIGASE"/>
    <property type="match status" value="1"/>
</dbReference>
<evidence type="ECO:0000256" key="8">
    <source>
        <dbReference type="ARBA" id="ARBA00022598"/>
    </source>
</evidence>
<dbReference type="Pfam" id="PF07478">
    <property type="entry name" value="Dala_Dala_lig_C"/>
    <property type="match status" value="1"/>
</dbReference>
<dbReference type="InterPro" id="IPR013815">
    <property type="entry name" value="ATP_grasp_subdomain_1"/>
</dbReference>
<feature type="binding site" evidence="24">
    <location>
        <begin position="226"/>
        <end position="233"/>
    </location>
    <ligand>
        <name>ATP</name>
        <dbReference type="ChEBI" id="CHEBI:30616"/>
    </ligand>
</feature>
<comment type="pathway">
    <text evidence="18">Glycan biosynthesis.</text>
</comment>
<sequence length="371" mass="40537">MGRKIRVGLVYGGKSGEHEVSLQTALAVMKAFDYDKYEIQPFYITKQGQWRTGNTRASAPAGVEELQLASAEDGQGISALAPIFRGLSGGDGAREEGGPAIDVMFPLLHGTNGEDGTVQGLFEIANIPYVGAGVLASAVGMDKVFMKKVFAQEGLPQCVFRSVSRSQWNQNAEDFLLECETALGYPSFVKPANLGSSVGVSKAKSREELAAAIEYAFRFDRKVIVEEFVEGREIEVSVLGNDEPIASLPGEIISSNDFYDYKAKYIDGKSVMQIPAALPEEAVAAIRGMAVRAFRSIDGSGLSRVDFFYRKTDGALLINEVNTLPGFTPFSMYPRMWQESGIPYRELLDRLIELALARHAEKQTIRFGDTD</sequence>
<feature type="binding site" evidence="24">
    <location>
        <begin position="319"/>
        <end position="320"/>
    </location>
    <ligand>
        <name>ATP</name>
        <dbReference type="ChEBI" id="CHEBI:30616"/>
    </ligand>
</feature>
<dbReference type="Gene3D" id="3.30.470.20">
    <property type="entry name" value="ATP-grasp fold, B domain"/>
    <property type="match status" value="1"/>
</dbReference>
<comment type="function">
    <text evidence="2 22">Cell wall formation.</text>
</comment>
<evidence type="ECO:0000256" key="18">
    <source>
        <dbReference type="ARBA" id="ARBA00060592"/>
    </source>
</evidence>
<evidence type="ECO:0000256" key="22">
    <source>
        <dbReference type="HAMAP-Rule" id="MF_00047"/>
    </source>
</evidence>
<keyword evidence="16 22" id="KW-0961">Cell wall biogenesis/degradation</keyword>
<dbReference type="Gene3D" id="3.40.50.20">
    <property type="match status" value="1"/>
</dbReference>
<dbReference type="HAMAP" id="MF_00047">
    <property type="entry name" value="Dala_Dala_lig"/>
    <property type="match status" value="1"/>
</dbReference>
<dbReference type="NCBIfam" id="NF002528">
    <property type="entry name" value="PRK01966.1-4"/>
    <property type="match status" value="1"/>
</dbReference>
<evidence type="ECO:0000256" key="26">
    <source>
        <dbReference type="PROSITE-ProRule" id="PRU00409"/>
    </source>
</evidence>
<dbReference type="GO" id="GO:0071555">
    <property type="term" value="P:cell wall organization"/>
    <property type="evidence" value="ECO:0007669"/>
    <property type="project" value="UniProtKB-KW"/>
</dbReference>
<organism evidence="28 29">
    <name type="scientific">Paenibacillus protaetiae</name>
    <dbReference type="NCBI Taxonomy" id="2509456"/>
    <lineage>
        <taxon>Bacteria</taxon>
        <taxon>Bacillati</taxon>
        <taxon>Bacillota</taxon>
        <taxon>Bacilli</taxon>
        <taxon>Bacillales</taxon>
        <taxon>Paenibacillaceae</taxon>
        <taxon>Paenibacillus</taxon>
    </lineage>
</organism>
<dbReference type="UniPathway" id="UPA00219"/>
<dbReference type="NCBIfam" id="TIGR01205">
    <property type="entry name" value="D_ala_D_alaTIGR"/>
    <property type="match status" value="1"/>
</dbReference>
<reference evidence="28 29" key="1">
    <citation type="submission" date="2019-01" db="EMBL/GenBank/DDBJ databases">
        <title>Genome sequencing of strain FW100M-2.</title>
        <authorList>
            <person name="Heo J."/>
            <person name="Kim S.-J."/>
            <person name="Kim J.-S."/>
            <person name="Hong S.-B."/>
            <person name="Kwon S.-W."/>
        </authorList>
    </citation>
    <scope>NUCLEOTIDE SEQUENCE [LARGE SCALE GENOMIC DNA]</scope>
    <source>
        <strain evidence="28 29">FW100M-2</strain>
    </source>
</reference>
<dbReference type="FunFam" id="3.30.470.20:FF:000008">
    <property type="entry name" value="D-alanine--D-alanine ligase"/>
    <property type="match status" value="1"/>
</dbReference>
<evidence type="ECO:0000256" key="2">
    <source>
        <dbReference type="ARBA" id="ARBA00003921"/>
    </source>
</evidence>
<feature type="binding site" evidence="25">
    <location>
        <position position="320"/>
    </location>
    <ligand>
        <name>Mg(2+)</name>
        <dbReference type="ChEBI" id="CHEBI:18420"/>
        <label>2</label>
    </ligand>
</feature>
<feature type="binding site" evidence="25">
    <location>
        <position position="306"/>
    </location>
    <ligand>
        <name>Mg(2+)</name>
        <dbReference type="ChEBI" id="CHEBI:18420"/>
        <label>1</label>
    </ligand>
</feature>
<keyword evidence="29" id="KW-1185">Reference proteome</keyword>
<dbReference type="SUPFAM" id="SSF56059">
    <property type="entry name" value="Glutathione synthetase ATP-binding domain-like"/>
    <property type="match status" value="1"/>
</dbReference>
<evidence type="ECO:0000256" key="13">
    <source>
        <dbReference type="ARBA" id="ARBA00022960"/>
    </source>
</evidence>
<dbReference type="NCBIfam" id="NF002526">
    <property type="entry name" value="PRK01966.1-2"/>
    <property type="match status" value="1"/>
</dbReference>
<evidence type="ECO:0000256" key="12">
    <source>
        <dbReference type="ARBA" id="ARBA00022842"/>
    </source>
</evidence>
<comment type="cofactor">
    <cofactor evidence="25">
        <name>Mg(2+)</name>
        <dbReference type="ChEBI" id="CHEBI:18420"/>
    </cofactor>
    <cofactor evidence="25">
        <name>Mn(2+)</name>
        <dbReference type="ChEBI" id="CHEBI:29035"/>
    </cofactor>
    <text evidence="25">Binds 2 magnesium or manganese ions per subunit.</text>
</comment>
<evidence type="ECO:0000256" key="23">
    <source>
        <dbReference type="PIRSR" id="PIRSR039102-1"/>
    </source>
</evidence>
<dbReference type="InterPro" id="IPR011095">
    <property type="entry name" value="Dala_Dala_lig_C"/>
</dbReference>
<keyword evidence="11 26" id="KW-0067">ATP-binding</keyword>
<feature type="active site" evidence="23">
    <location>
        <position position="331"/>
    </location>
</feature>
<evidence type="ECO:0000256" key="1">
    <source>
        <dbReference type="ARBA" id="ARBA00001936"/>
    </source>
</evidence>
<dbReference type="FunFam" id="3.30.1490.20:FF:000007">
    <property type="entry name" value="D-alanine--D-alanine ligase"/>
    <property type="match status" value="1"/>
</dbReference>
<dbReference type="InterPro" id="IPR005905">
    <property type="entry name" value="D_ala_D_ala"/>
</dbReference>
<dbReference type="EC" id="6.3.2.4" evidence="6 22"/>
<dbReference type="OrthoDB" id="9813261at2"/>